<keyword evidence="1" id="KW-0812">Transmembrane</keyword>
<gene>
    <name evidence="2" type="ORF">CAFE_11050</name>
</gene>
<dbReference type="RefSeq" id="WP_156990041.1">
    <property type="nucleotide sequence ID" value="NZ_VWXL01000027.1"/>
</dbReference>
<protein>
    <submittedName>
        <fullName evidence="2">Uncharacterized protein</fullName>
    </submittedName>
</protein>
<evidence type="ECO:0000313" key="3">
    <source>
        <dbReference type="Proteomes" id="UP000469440"/>
    </source>
</evidence>
<keyword evidence="1" id="KW-0472">Membrane</keyword>
<proteinExistence type="predicted"/>
<dbReference type="AlphaFoldDB" id="A0A6N8HY66"/>
<evidence type="ECO:0000313" key="2">
    <source>
        <dbReference type="EMBL" id="MVB10417.1"/>
    </source>
</evidence>
<accession>A0A6N8HY66</accession>
<dbReference type="Proteomes" id="UP000469440">
    <property type="component" value="Unassembled WGS sequence"/>
</dbReference>
<keyword evidence="1" id="KW-1133">Transmembrane helix</keyword>
<evidence type="ECO:0000256" key="1">
    <source>
        <dbReference type="SAM" id="Phobius"/>
    </source>
</evidence>
<sequence>MNQAKRKKISMRLLQLAASVFGFATLAELGAAGIPAVRQMNFLRGPAAVIGGADVPTAIYVTSQSPLAMLAPLAFALPPVFTAATLFLLHRRKKGKTDES</sequence>
<keyword evidence="3" id="KW-1185">Reference proteome</keyword>
<organism evidence="2 3">
    <name type="scientific">Caproicibacter fermentans</name>
    <dbReference type="NCBI Taxonomy" id="2576756"/>
    <lineage>
        <taxon>Bacteria</taxon>
        <taxon>Bacillati</taxon>
        <taxon>Bacillota</taxon>
        <taxon>Clostridia</taxon>
        <taxon>Eubacteriales</taxon>
        <taxon>Acutalibacteraceae</taxon>
        <taxon>Caproicibacter</taxon>
    </lineage>
</organism>
<dbReference type="EMBL" id="VWXL01000027">
    <property type="protein sequence ID" value="MVB10417.1"/>
    <property type="molecule type" value="Genomic_DNA"/>
</dbReference>
<feature type="transmembrane region" description="Helical" evidence="1">
    <location>
        <begin position="67"/>
        <end position="89"/>
    </location>
</feature>
<reference evidence="2 3" key="1">
    <citation type="submission" date="2019-09" db="EMBL/GenBank/DDBJ databases">
        <title>Genome sequence of Clostridium sp. EA1.</title>
        <authorList>
            <person name="Poehlein A."/>
            <person name="Bengelsdorf F.R."/>
            <person name="Daniel R."/>
        </authorList>
    </citation>
    <scope>NUCLEOTIDE SEQUENCE [LARGE SCALE GENOMIC DNA]</scope>
    <source>
        <strain evidence="2 3">EA1</strain>
    </source>
</reference>
<name>A0A6N8HY66_9FIRM</name>
<comment type="caution">
    <text evidence="2">The sequence shown here is derived from an EMBL/GenBank/DDBJ whole genome shotgun (WGS) entry which is preliminary data.</text>
</comment>